<dbReference type="Proteomes" id="UP001634394">
    <property type="component" value="Unassembled WGS sequence"/>
</dbReference>
<dbReference type="Pfam" id="PF05920">
    <property type="entry name" value="Homeobox_KN"/>
    <property type="match status" value="1"/>
</dbReference>
<comment type="subcellular location">
    <subcellularLocation>
        <location evidence="4">Nucleus</location>
    </subcellularLocation>
</comment>
<evidence type="ECO:0000256" key="4">
    <source>
        <dbReference type="PROSITE-ProRule" id="PRU00108"/>
    </source>
</evidence>
<keyword evidence="8" id="KW-1185">Reference proteome</keyword>
<feature type="domain" description="Homeobox" evidence="6">
    <location>
        <begin position="307"/>
        <end position="370"/>
    </location>
</feature>
<dbReference type="SUPFAM" id="SSF46689">
    <property type="entry name" value="Homeodomain-like"/>
    <property type="match status" value="1"/>
</dbReference>
<evidence type="ECO:0000313" key="8">
    <source>
        <dbReference type="Proteomes" id="UP001634394"/>
    </source>
</evidence>
<dbReference type="CDD" id="cd00086">
    <property type="entry name" value="homeodomain"/>
    <property type="match status" value="1"/>
</dbReference>
<evidence type="ECO:0000256" key="5">
    <source>
        <dbReference type="SAM" id="MobiDB-lite"/>
    </source>
</evidence>
<feature type="compositionally biased region" description="Basic and acidic residues" evidence="5">
    <location>
        <begin position="383"/>
        <end position="392"/>
    </location>
</feature>
<keyword evidence="2 4" id="KW-0371">Homeobox</keyword>
<accession>A0ABD3UEV7</accession>
<evidence type="ECO:0000259" key="6">
    <source>
        <dbReference type="PROSITE" id="PS50071"/>
    </source>
</evidence>
<sequence length="392" mass="44350">MTTFPNFTFGDSPSFHIEKSLSKSEKYSLTHSVATSTVPLVSGEASSNVDFIKDAANNRYDIDDTSSSSMASVEVPDKSKVLLHHESSQDSCHSFRFQTSSTLTDDSYDSDLEEACTFNDPDDLLDYLSPRNGTAVNPSALQYRPYVDSTSSTPILANRHNASFTGLHYLLSDTAPFQNPLIKDLQAALSDECMKHFLPQTLIDMCTADYTMDIDTRQPAMERKCGPLESSYLRKSNQISGSSQYDFKTNETEPANFLHASDNSNNYSYSIKSRLDLDVHEMMKPVQKDGNLLDETAKGKITKRYAPYIPRKRQMLSRRAVCMMEEWYATNYEHPYPNVFVVEDLAKTGGITNEQVKKWFANKRNRCKNTPRVPDTDTSFQENSKHIHEMNS</sequence>
<dbReference type="InterPro" id="IPR001356">
    <property type="entry name" value="HD"/>
</dbReference>
<dbReference type="GO" id="GO:0003677">
    <property type="term" value="F:DNA binding"/>
    <property type="evidence" value="ECO:0007669"/>
    <property type="project" value="UniProtKB-UniRule"/>
</dbReference>
<feature type="region of interest" description="Disordered" evidence="5">
    <location>
        <begin position="368"/>
        <end position="392"/>
    </location>
</feature>
<dbReference type="EMBL" id="JBJQND010000016">
    <property type="protein sequence ID" value="KAL3848046.1"/>
    <property type="molecule type" value="Genomic_DNA"/>
</dbReference>
<dbReference type="PROSITE" id="PS50071">
    <property type="entry name" value="HOMEOBOX_2"/>
    <property type="match status" value="1"/>
</dbReference>
<protein>
    <recommendedName>
        <fullName evidence="6">Homeobox domain-containing protein</fullName>
    </recommendedName>
</protein>
<evidence type="ECO:0000256" key="2">
    <source>
        <dbReference type="ARBA" id="ARBA00023155"/>
    </source>
</evidence>
<organism evidence="7 8">
    <name type="scientific">Sinanodonta woodiana</name>
    <name type="common">Chinese pond mussel</name>
    <name type="synonym">Anodonta woodiana</name>
    <dbReference type="NCBI Taxonomy" id="1069815"/>
    <lineage>
        <taxon>Eukaryota</taxon>
        <taxon>Metazoa</taxon>
        <taxon>Spiralia</taxon>
        <taxon>Lophotrochozoa</taxon>
        <taxon>Mollusca</taxon>
        <taxon>Bivalvia</taxon>
        <taxon>Autobranchia</taxon>
        <taxon>Heteroconchia</taxon>
        <taxon>Palaeoheterodonta</taxon>
        <taxon>Unionida</taxon>
        <taxon>Unionoidea</taxon>
        <taxon>Unionidae</taxon>
        <taxon>Unioninae</taxon>
        <taxon>Sinanodonta</taxon>
    </lineage>
</organism>
<reference evidence="7 8" key="1">
    <citation type="submission" date="2024-11" db="EMBL/GenBank/DDBJ databases">
        <title>Chromosome-level genome assembly of the freshwater bivalve Anodonta woodiana.</title>
        <authorList>
            <person name="Chen X."/>
        </authorList>
    </citation>
    <scope>NUCLEOTIDE SEQUENCE [LARGE SCALE GENOMIC DNA]</scope>
    <source>
        <strain evidence="7">MN2024</strain>
        <tissue evidence="7">Gills</tissue>
    </source>
</reference>
<dbReference type="InterPro" id="IPR050224">
    <property type="entry name" value="TALE_homeobox"/>
</dbReference>
<dbReference type="Gene3D" id="1.10.10.60">
    <property type="entry name" value="Homeodomain-like"/>
    <property type="match status" value="1"/>
</dbReference>
<dbReference type="InterPro" id="IPR008422">
    <property type="entry name" value="KN_HD"/>
</dbReference>
<evidence type="ECO:0000313" key="7">
    <source>
        <dbReference type="EMBL" id="KAL3848046.1"/>
    </source>
</evidence>
<evidence type="ECO:0000256" key="3">
    <source>
        <dbReference type="ARBA" id="ARBA00023242"/>
    </source>
</evidence>
<gene>
    <name evidence="7" type="ORF">ACJMK2_018929</name>
</gene>
<dbReference type="GO" id="GO:0005634">
    <property type="term" value="C:nucleus"/>
    <property type="evidence" value="ECO:0007669"/>
    <property type="project" value="UniProtKB-SubCell"/>
</dbReference>
<keyword evidence="3 4" id="KW-0539">Nucleus</keyword>
<feature type="DNA-binding region" description="Homeobox" evidence="4">
    <location>
        <begin position="309"/>
        <end position="371"/>
    </location>
</feature>
<dbReference type="AlphaFoldDB" id="A0ABD3UEV7"/>
<evidence type="ECO:0000256" key="1">
    <source>
        <dbReference type="ARBA" id="ARBA00023125"/>
    </source>
</evidence>
<comment type="caution">
    <text evidence="7">The sequence shown here is derived from an EMBL/GenBank/DDBJ whole genome shotgun (WGS) entry which is preliminary data.</text>
</comment>
<dbReference type="InterPro" id="IPR009057">
    <property type="entry name" value="Homeodomain-like_sf"/>
</dbReference>
<keyword evidence="1 4" id="KW-0238">DNA-binding</keyword>
<dbReference type="PANTHER" id="PTHR11850">
    <property type="entry name" value="HOMEOBOX PROTEIN TRANSCRIPTION FACTORS"/>
    <property type="match status" value="1"/>
</dbReference>
<proteinExistence type="predicted"/>
<dbReference type="SMART" id="SM00389">
    <property type="entry name" value="HOX"/>
    <property type="match status" value="1"/>
</dbReference>
<name>A0ABD3UEV7_SINWO</name>